<protein>
    <submittedName>
        <fullName evidence="2 3">Alpha/beta-hydrolase</fullName>
    </submittedName>
</protein>
<keyword evidence="4" id="KW-1185">Reference proteome</keyword>
<evidence type="ECO:0000313" key="2">
    <source>
        <dbReference type="EMBL" id="KFB47576.1"/>
    </source>
</evidence>
<dbReference type="EMBL" id="KE525331">
    <property type="protein sequence ID" value="KFB47576.1"/>
    <property type="molecule type" value="Genomic_DNA"/>
</dbReference>
<proteinExistence type="predicted"/>
<dbReference type="VEuPathDB" id="VectorBase:ASIC015543"/>
<keyword evidence="2" id="KW-0378">Hydrolase</keyword>
<evidence type="ECO:0000256" key="1">
    <source>
        <dbReference type="SAM" id="MobiDB-lite"/>
    </source>
</evidence>
<organism evidence="2">
    <name type="scientific">Anopheles sinensis</name>
    <name type="common">Mosquito</name>
    <dbReference type="NCBI Taxonomy" id="74873"/>
    <lineage>
        <taxon>Eukaryota</taxon>
        <taxon>Metazoa</taxon>
        <taxon>Ecdysozoa</taxon>
        <taxon>Arthropoda</taxon>
        <taxon>Hexapoda</taxon>
        <taxon>Insecta</taxon>
        <taxon>Pterygota</taxon>
        <taxon>Neoptera</taxon>
        <taxon>Endopterygota</taxon>
        <taxon>Diptera</taxon>
        <taxon>Nematocera</taxon>
        <taxon>Culicoidea</taxon>
        <taxon>Culicidae</taxon>
        <taxon>Anophelinae</taxon>
        <taxon>Anopheles</taxon>
    </lineage>
</organism>
<dbReference type="AlphaFoldDB" id="A0A084WBI2"/>
<accession>A0A084WBI2</accession>
<dbReference type="Proteomes" id="UP000030765">
    <property type="component" value="Unassembled WGS sequence"/>
</dbReference>
<feature type="compositionally biased region" description="Basic and acidic residues" evidence="1">
    <location>
        <begin position="1"/>
        <end position="17"/>
    </location>
</feature>
<name>A0A084WBI2_ANOSI</name>
<reference evidence="3" key="2">
    <citation type="submission" date="2020-05" db="UniProtKB">
        <authorList>
            <consortium name="EnsemblMetazoa"/>
        </authorList>
    </citation>
    <scope>IDENTIFICATION</scope>
</reference>
<feature type="region of interest" description="Disordered" evidence="1">
    <location>
        <begin position="1"/>
        <end position="24"/>
    </location>
</feature>
<dbReference type="EMBL" id="ATLV01022358">
    <property type="status" value="NOT_ANNOTATED_CDS"/>
    <property type="molecule type" value="Genomic_DNA"/>
</dbReference>
<evidence type="ECO:0000313" key="3">
    <source>
        <dbReference type="EnsemblMetazoa" id="ASIC015543-PA"/>
    </source>
</evidence>
<evidence type="ECO:0000313" key="4">
    <source>
        <dbReference type="Proteomes" id="UP000030765"/>
    </source>
</evidence>
<dbReference type="EnsemblMetazoa" id="ASIC015543-RA">
    <property type="protein sequence ID" value="ASIC015543-PA"/>
    <property type="gene ID" value="ASIC015543"/>
</dbReference>
<dbReference type="GO" id="GO:0016787">
    <property type="term" value="F:hydrolase activity"/>
    <property type="evidence" value="ECO:0007669"/>
    <property type="project" value="UniProtKB-KW"/>
</dbReference>
<sequence length="127" mass="14380">MRPTDETIRARNDDARPHARTVGKRRGHPFVHFARYRIPIAASGRMAAFVITSSGGQEVPSYDQQERFREKMVNTHQLEYPTIPFSSLSPTIAIIYPFFVMDTSIPQSKSYRSGEPVMSARPLAIGR</sequence>
<gene>
    <name evidence="2" type="ORF">ZHAS_00015543</name>
</gene>
<reference evidence="2 4" key="1">
    <citation type="journal article" date="2014" name="BMC Genomics">
        <title>Genome sequence of Anopheles sinensis provides insight into genetics basis of mosquito competence for malaria parasites.</title>
        <authorList>
            <person name="Zhou D."/>
            <person name="Zhang D."/>
            <person name="Ding G."/>
            <person name="Shi L."/>
            <person name="Hou Q."/>
            <person name="Ye Y."/>
            <person name="Xu Y."/>
            <person name="Zhou H."/>
            <person name="Xiong C."/>
            <person name="Li S."/>
            <person name="Yu J."/>
            <person name="Hong S."/>
            <person name="Yu X."/>
            <person name="Zou P."/>
            <person name="Chen C."/>
            <person name="Chang X."/>
            <person name="Wang W."/>
            <person name="Lv Y."/>
            <person name="Sun Y."/>
            <person name="Ma L."/>
            <person name="Shen B."/>
            <person name="Zhu C."/>
        </authorList>
    </citation>
    <scope>NUCLEOTIDE SEQUENCE [LARGE SCALE GENOMIC DNA]</scope>
</reference>